<evidence type="ECO:0000313" key="3">
    <source>
        <dbReference type="EMBL" id="ELU14040.1"/>
    </source>
</evidence>
<sequence>MSTILHLYFVLGVFHHLVIGENSTSNETCLLPDCYEDRFDIPGGFEREEVPQMVTFTFSGKITPTVRSQINEVFTTSITNPNRCPVSITAFVLGKGSRSCDIHKMFVRGHEIAIQGYNSTWPGSWTTRQWRENTANYRSTLSQGGYVPEEELKGMRAPLQQPGKDEQFKMIADAGFLWDSTLLGGPTTLNKKTEWPVTLTSRIPPKFCKNPGFCPEDLYPGLWEVPLLRLANTPIPCSYLDACVSYKDNQLTSTSKIYEVLNANFDRNYKVENTSNRAPFQVNIRVESLNDNLQKEALKDFLHTLSGYEDVWILGISQVIAWMQNPVDKHRALEFGAWDCPDRDYKVECDSDYDSGSSEDGEGEGFAQFIDGKTLLIVQYVLLSVTYILVVVYDRYAHPRDQ</sequence>
<dbReference type="InterPro" id="IPR052740">
    <property type="entry name" value="CE4"/>
</dbReference>
<accession>R7VED0</accession>
<reference evidence="3 5" key="2">
    <citation type="journal article" date="2013" name="Nature">
        <title>Insights into bilaterian evolution from three spiralian genomes.</title>
        <authorList>
            <person name="Simakov O."/>
            <person name="Marletaz F."/>
            <person name="Cho S.J."/>
            <person name="Edsinger-Gonzales E."/>
            <person name="Havlak P."/>
            <person name="Hellsten U."/>
            <person name="Kuo D.H."/>
            <person name="Larsson T."/>
            <person name="Lv J."/>
            <person name="Arendt D."/>
            <person name="Savage R."/>
            <person name="Osoegawa K."/>
            <person name="de Jong P."/>
            <person name="Grimwood J."/>
            <person name="Chapman J.A."/>
            <person name="Shapiro H."/>
            <person name="Aerts A."/>
            <person name="Otillar R.P."/>
            <person name="Terry A.Y."/>
            <person name="Boore J.L."/>
            <person name="Grigoriev I.V."/>
            <person name="Lindberg D.R."/>
            <person name="Seaver E.C."/>
            <person name="Weisblat D.A."/>
            <person name="Putnam N.H."/>
            <person name="Rokhsar D.S."/>
        </authorList>
    </citation>
    <scope>NUCLEOTIDE SEQUENCE</scope>
    <source>
        <strain evidence="3 5">I ESC-2004</strain>
    </source>
</reference>
<keyword evidence="5" id="KW-1185">Reference proteome</keyword>
<dbReference type="SUPFAM" id="SSF88713">
    <property type="entry name" value="Glycoside hydrolase/deacetylase"/>
    <property type="match status" value="1"/>
</dbReference>
<dbReference type="STRING" id="283909.R7VED0"/>
<keyword evidence="1" id="KW-1133">Transmembrane helix</keyword>
<proteinExistence type="predicted"/>
<evidence type="ECO:0000313" key="4">
    <source>
        <dbReference type="EnsemblMetazoa" id="CapteP109865"/>
    </source>
</evidence>
<dbReference type="Proteomes" id="UP000014760">
    <property type="component" value="Unassembled WGS sequence"/>
</dbReference>
<evidence type="ECO:0000256" key="1">
    <source>
        <dbReference type="SAM" id="Phobius"/>
    </source>
</evidence>
<evidence type="ECO:0000313" key="5">
    <source>
        <dbReference type="Proteomes" id="UP000014760"/>
    </source>
</evidence>
<dbReference type="GO" id="GO:0005975">
    <property type="term" value="P:carbohydrate metabolic process"/>
    <property type="evidence" value="ECO:0007669"/>
    <property type="project" value="InterPro"/>
</dbReference>
<keyword evidence="1" id="KW-0812">Transmembrane</keyword>
<feature type="transmembrane region" description="Helical" evidence="1">
    <location>
        <begin position="375"/>
        <end position="393"/>
    </location>
</feature>
<feature type="signal peptide" evidence="2">
    <location>
        <begin position="1"/>
        <end position="20"/>
    </location>
</feature>
<dbReference type="OrthoDB" id="504708at2759"/>
<gene>
    <name evidence="3" type="ORF">CAPTEDRAFT_109865</name>
</gene>
<dbReference type="PANTHER" id="PTHR45985:SF3">
    <property type="entry name" value="CHITIN DEACETYLASE-LIKE 4"/>
    <property type="match status" value="1"/>
</dbReference>
<feature type="chain" id="PRO_5008788952" evidence="2">
    <location>
        <begin position="21"/>
        <end position="402"/>
    </location>
</feature>
<dbReference type="PANTHER" id="PTHR45985">
    <property type="match status" value="1"/>
</dbReference>
<dbReference type="EMBL" id="KB294813">
    <property type="protein sequence ID" value="ELU14040.1"/>
    <property type="molecule type" value="Genomic_DNA"/>
</dbReference>
<dbReference type="InterPro" id="IPR011330">
    <property type="entry name" value="Glyco_hydro/deAcase_b/a-brl"/>
</dbReference>
<evidence type="ECO:0000256" key="2">
    <source>
        <dbReference type="SAM" id="SignalP"/>
    </source>
</evidence>
<protein>
    <submittedName>
        <fullName evidence="3 4">Uncharacterized protein</fullName>
    </submittedName>
</protein>
<dbReference type="EMBL" id="AMQN01004972">
    <property type="status" value="NOT_ANNOTATED_CDS"/>
    <property type="molecule type" value="Genomic_DNA"/>
</dbReference>
<keyword evidence="1" id="KW-0472">Membrane</keyword>
<reference evidence="5" key="1">
    <citation type="submission" date="2012-12" db="EMBL/GenBank/DDBJ databases">
        <authorList>
            <person name="Hellsten U."/>
            <person name="Grimwood J."/>
            <person name="Chapman J.A."/>
            <person name="Shapiro H."/>
            <person name="Aerts A."/>
            <person name="Otillar R.P."/>
            <person name="Terry A.Y."/>
            <person name="Boore J.L."/>
            <person name="Simakov O."/>
            <person name="Marletaz F."/>
            <person name="Cho S.-J."/>
            <person name="Edsinger-Gonzales E."/>
            <person name="Havlak P."/>
            <person name="Kuo D.-H."/>
            <person name="Larsson T."/>
            <person name="Lv J."/>
            <person name="Arendt D."/>
            <person name="Savage R."/>
            <person name="Osoegawa K."/>
            <person name="de Jong P."/>
            <person name="Lindberg D.R."/>
            <person name="Seaver E.C."/>
            <person name="Weisblat D.A."/>
            <person name="Putnam N.H."/>
            <person name="Grigoriev I.V."/>
            <person name="Rokhsar D.S."/>
        </authorList>
    </citation>
    <scope>NUCLEOTIDE SEQUENCE</scope>
    <source>
        <strain evidence="5">I ESC-2004</strain>
    </source>
</reference>
<organism evidence="3">
    <name type="scientific">Capitella teleta</name>
    <name type="common">Polychaete worm</name>
    <dbReference type="NCBI Taxonomy" id="283909"/>
    <lineage>
        <taxon>Eukaryota</taxon>
        <taxon>Metazoa</taxon>
        <taxon>Spiralia</taxon>
        <taxon>Lophotrochozoa</taxon>
        <taxon>Annelida</taxon>
        <taxon>Polychaeta</taxon>
        <taxon>Sedentaria</taxon>
        <taxon>Scolecida</taxon>
        <taxon>Capitellidae</taxon>
        <taxon>Capitella</taxon>
    </lineage>
</organism>
<dbReference type="EnsemblMetazoa" id="CapteT109865">
    <property type="protein sequence ID" value="CapteP109865"/>
    <property type="gene ID" value="CapteG109865"/>
</dbReference>
<dbReference type="Gene3D" id="3.20.20.370">
    <property type="entry name" value="Glycoside hydrolase/deacetylase"/>
    <property type="match status" value="1"/>
</dbReference>
<name>R7VED0_CAPTE</name>
<keyword evidence="2" id="KW-0732">Signal</keyword>
<dbReference type="HOGENOM" id="CLU_022576_0_0_1"/>
<dbReference type="AlphaFoldDB" id="R7VED0"/>
<dbReference type="OMA" id="WELPLIM"/>
<reference evidence="4" key="3">
    <citation type="submission" date="2015-06" db="UniProtKB">
        <authorList>
            <consortium name="EnsemblMetazoa"/>
        </authorList>
    </citation>
    <scope>IDENTIFICATION</scope>
</reference>